<dbReference type="CTD" id="56940"/>
<reference evidence="11" key="1">
    <citation type="submission" date="2025-08" db="UniProtKB">
        <authorList>
            <consortium name="RefSeq"/>
        </authorList>
    </citation>
    <scope>IDENTIFICATION</scope>
</reference>
<evidence type="ECO:0000256" key="1">
    <source>
        <dbReference type="ARBA" id="ARBA00004496"/>
    </source>
</evidence>
<organism evidence="10 11">
    <name type="scientific">Notechis scutatus</name>
    <name type="common">mainland tiger snake</name>
    <dbReference type="NCBI Taxonomy" id="8663"/>
    <lineage>
        <taxon>Eukaryota</taxon>
        <taxon>Metazoa</taxon>
        <taxon>Chordata</taxon>
        <taxon>Craniata</taxon>
        <taxon>Vertebrata</taxon>
        <taxon>Euteleostomi</taxon>
        <taxon>Lepidosauria</taxon>
        <taxon>Squamata</taxon>
        <taxon>Bifurcata</taxon>
        <taxon>Unidentata</taxon>
        <taxon>Episquamata</taxon>
        <taxon>Toxicofera</taxon>
        <taxon>Serpentes</taxon>
        <taxon>Colubroidea</taxon>
        <taxon>Elapidae</taxon>
        <taxon>Hydrophiinae</taxon>
        <taxon>Notechis</taxon>
    </lineage>
</organism>
<evidence type="ECO:0000256" key="8">
    <source>
        <dbReference type="ARBA" id="ARBA00051722"/>
    </source>
</evidence>
<dbReference type="SUPFAM" id="SSF52799">
    <property type="entry name" value="(Phosphotyrosine protein) phosphatases II"/>
    <property type="match status" value="1"/>
</dbReference>
<dbReference type="GO" id="GO:0005886">
    <property type="term" value="C:plasma membrane"/>
    <property type="evidence" value="ECO:0007669"/>
    <property type="project" value="TreeGrafter"/>
</dbReference>
<dbReference type="Pfam" id="PF00782">
    <property type="entry name" value="DSPc"/>
    <property type="match status" value="1"/>
</dbReference>
<evidence type="ECO:0000256" key="4">
    <source>
        <dbReference type="ARBA" id="ARBA00022801"/>
    </source>
</evidence>
<dbReference type="GO" id="GO:0004725">
    <property type="term" value="F:protein tyrosine phosphatase activity"/>
    <property type="evidence" value="ECO:0007669"/>
    <property type="project" value="UniProtKB-EC"/>
</dbReference>
<evidence type="ECO:0000256" key="3">
    <source>
        <dbReference type="ARBA" id="ARBA00022490"/>
    </source>
</evidence>
<gene>
    <name evidence="11" type="primary">DUSP22</name>
</gene>
<dbReference type="InterPro" id="IPR029021">
    <property type="entry name" value="Prot-tyrosine_phosphatase-like"/>
</dbReference>
<evidence type="ECO:0000313" key="10">
    <source>
        <dbReference type="Proteomes" id="UP000504612"/>
    </source>
</evidence>
<dbReference type="PANTHER" id="PTHR45948">
    <property type="entry name" value="DUAL SPECIFICITY PROTEIN PHOSPHATASE DDB_G0269404-RELATED"/>
    <property type="match status" value="1"/>
</dbReference>
<evidence type="ECO:0000313" key="11">
    <source>
        <dbReference type="RefSeq" id="XP_026532475.1"/>
    </source>
</evidence>
<dbReference type="SMART" id="SM00195">
    <property type="entry name" value="DSPc"/>
    <property type="match status" value="1"/>
</dbReference>
<dbReference type="PANTHER" id="PTHR45948:SF3">
    <property type="entry name" value="DUAL SPECIFICITY PROTEIN PHOSPHATASE 22"/>
    <property type="match status" value="1"/>
</dbReference>
<comment type="similarity">
    <text evidence="2">Belongs to the protein-tyrosine phosphatase family. Non-receptor class dual specificity subfamily.</text>
</comment>
<evidence type="ECO:0000259" key="9">
    <source>
        <dbReference type="SMART" id="SM00195"/>
    </source>
</evidence>
<dbReference type="GO" id="GO:0004722">
    <property type="term" value="F:protein serine/threonine phosphatase activity"/>
    <property type="evidence" value="ECO:0007669"/>
    <property type="project" value="UniProtKB-EC"/>
</dbReference>
<keyword evidence="3" id="KW-0963">Cytoplasm</keyword>
<dbReference type="Gene3D" id="3.90.190.10">
    <property type="entry name" value="Protein tyrosine phosphatase superfamily"/>
    <property type="match status" value="2"/>
</dbReference>
<evidence type="ECO:0000256" key="7">
    <source>
        <dbReference type="ARBA" id="ARBA00048336"/>
    </source>
</evidence>
<dbReference type="Proteomes" id="UP000504612">
    <property type="component" value="Unplaced"/>
</dbReference>
<comment type="catalytic activity">
    <reaction evidence="6">
        <text>O-phospho-L-seryl-[protein] + H2O = L-seryl-[protein] + phosphate</text>
        <dbReference type="Rhea" id="RHEA:20629"/>
        <dbReference type="Rhea" id="RHEA-COMP:9863"/>
        <dbReference type="Rhea" id="RHEA-COMP:11604"/>
        <dbReference type="ChEBI" id="CHEBI:15377"/>
        <dbReference type="ChEBI" id="CHEBI:29999"/>
        <dbReference type="ChEBI" id="CHEBI:43474"/>
        <dbReference type="ChEBI" id="CHEBI:83421"/>
        <dbReference type="EC" id="3.1.3.16"/>
    </reaction>
</comment>
<comment type="catalytic activity">
    <reaction evidence="8">
        <text>O-phospho-L-tyrosyl-[protein] + H2O = L-tyrosyl-[protein] + phosphate</text>
        <dbReference type="Rhea" id="RHEA:10684"/>
        <dbReference type="Rhea" id="RHEA-COMP:10136"/>
        <dbReference type="Rhea" id="RHEA-COMP:20101"/>
        <dbReference type="ChEBI" id="CHEBI:15377"/>
        <dbReference type="ChEBI" id="CHEBI:43474"/>
        <dbReference type="ChEBI" id="CHEBI:46858"/>
        <dbReference type="ChEBI" id="CHEBI:61978"/>
        <dbReference type="EC" id="3.1.3.48"/>
    </reaction>
</comment>
<evidence type="ECO:0000256" key="5">
    <source>
        <dbReference type="ARBA" id="ARBA00022912"/>
    </source>
</evidence>
<comment type="subcellular location">
    <subcellularLocation>
        <location evidence="1">Cytoplasm</location>
    </subcellularLocation>
</comment>
<dbReference type="AlphaFoldDB" id="A0A6J1UQ27"/>
<evidence type="ECO:0000256" key="2">
    <source>
        <dbReference type="ARBA" id="ARBA00008601"/>
    </source>
</evidence>
<keyword evidence="4" id="KW-0378">Hydrolase</keyword>
<feature type="domain" description="Tyrosine-protein phosphatase" evidence="9">
    <location>
        <begin position="4"/>
        <end position="116"/>
    </location>
</feature>
<keyword evidence="10" id="KW-1185">Reference proteome</keyword>
<keyword evidence="5" id="KW-0904">Protein phosphatase</keyword>
<dbReference type="RefSeq" id="XP_026532475.1">
    <property type="nucleotide sequence ID" value="XM_026676690.1"/>
</dbReference>
<evidence type="ECO:0000256" key="6">
    <source>
        <dbReference type="ARBA" id="ARBA00047761"/>
    </source>
</evidence>
<dbReference type="GO" id="GO:0005829">
    <property type="term" value="C:cytosol"/>
    <property type="evidence" value="ECO:0007669"/>
    <property type="project" value="TreeGrafter"/>
</dbReference>
<sequence length="163" mass="18399">MGNGMNKILPGLFLGNDKDARDTEQLKQNNITHILSIHDSARPMLEGIKYLCIPAADSPTQNLLAGVSRSATLVVAYIMTITDFGWEDALSIVRVSRSYASPNMGFQQQLEDFEKKEVAQFRDWLKAKYGENPLEDKKDAEALLQKHRLQAVDPYKSVWKAMK</sequence>
<accession>A0A6J1UQ27</accession>
<protein>
    <submittedName>
        <fullName evidence="11">Dual specificity protein phosphatase 22 isoform X2</fullName>
    </submittedName>
</protein>
<dbReference type="PRINTS" id="PR01908">
    <property type="entry name" value="ADSPHPHTASE"/>
</dbReference>
<dbReference type="InterPro" id="IPR000340">
    <property type="entry name" value="Dual-sp_phosphatase_cat-dom"/>
</dbReference>
<proteinExistence type="inferred from homology"/>
<name>A0A6J1UQ27_9SAUR</name>
<comment type="catalytic activity">
    <reaction evidence="7">
        <text>O-phospho-L-threonyl-[protein] + H2O = L-threonyl-[protein] + phosphate</text>
        <dbReference type="Rhea" id="RHEA:47004"/>
        <dbReference type="Rhea" id="RHEA-COMP:11060"/>
        <dbReference type="Rhea" id="RHEA-COMP:11605"/>
        <dbReference type="ChEBI" id="CHEBI:15377"/>
        <dbReference type="ChEBI" id="CHEBI:30013"/>
        <dbReference type="ChEBI" id="CHEBI:43474"/>
        <dbReference type="ChEBI" id="CHEBI:61977"/>
        <dbReference type="EC" id="3.1.3.16"/>
    </reaction>
</comment>
<dbReference type="GO" id="GO:0007165">
    <property type="term" value="P:signal transduction"/>
    <property type="evidence" value="ECO:0007669"/>
    <property type="project" value="TreeGrafter"/>
</dbReference>
<dbReference type="GeneID" id="113418036"/>
<dbReference type="InterPro" id="IPR020422">
    <property type="entry name" value="TYR_PHOSPHATASE_DUAL_dom"/>
</dbReference>